<feature type="compositionally biased region" description="Polar residues" evidence="2">
    <location>
        <begin position="171"/>
        <end position="186"/>
    </location>
</feature>
<evidence type="ECO:0000256" key="1">
    <source>
        <dbReference type="SAM" id="Coils"/>
    </source>
</evidence>
<accession>A0A9W7SRA9</accession>
<evidence type="ECO:0000313" key="3">
    <source>
        <dbReference type="EMBL" id="KAH9827171.1"/>
    </source>
</evidence>
<proteinExistence type="predicted"/>
<reference evidence="3 4" key="1">
    <citation type="journal article" date="2018" name="IMA Fungus">
        <title>IMA Genome-F 10: Nine draft genome sequences of Claviceps purpurea s.lat., including C. arundinis, C. humidiphila, and C. cf. spartinae, pseudomolecules for the pitch canker pathogen Fusarium circinatum, draft genome of Davidsoniella eucalypti, Grosmannia galeiformis, Quambalaria eucalypti, and Teratosphaeria destructans.</title>
        <authorList>
            <person name="Wingfield B.D."/>
            <person name="Liu M."/>
            <person name="Nguyen H.D."/>
            <person name="Lane F.A."/>
            <person name="Morgan S.W."/>
            <person name="De Vos L."/>
            <person name="Wilken P.M."/>
            <person name="Duong T.A."/>
            <person name="Aylward J."/>
            <person name="Coetzee M.P."/>
            <person name="Dadej K."/>
            <person name="De Beer Z.W."/>
            <person name="Findlay W."/>
            <person name="Havenga M."/>
            <person name="Kolarik M."/>
            <person name="Menzies J.G."/>
            <person name="Naidoo K."/>
            <person name="Pochopski O."/>
            <person name="Shoukouhi P."/>
            <person name="Santana Q.C."/>
            <person name="Seifert K.A."/>
            <person name="Soal N."/>
            <person name="Steenkamp E.T."/>
            <person name="Tatham C.T."/>
            <person name="van der Nest M.A."/>
            <person name="Wingfield M.J."/>
        </authorList>
    </citation>
    <scope>NUCLEOTIDE SEQUENCE [LARGE SCALE GENOMIC DNA]</scope>
    <source>
        <strain evidence="3">CMW44962</strain>
    </source>
</reference>
<feature type="coiled-coil region" evidence="1">
    <location>
        <begin position="241"/>
        <end position="268"/>
    </location>
</feature>
<protein>
    <submittedName>
        <fullName evidence="3">Arginine-glutamic acid dipeptide repeats protein-like</fullName>
    </submittedName>
</protein>
<reference evidence="3 4" key="2">
    <citation type="journal article" date="2021" name="Curr. Genet.">
        <title>Genetic response to nitrogen starvation in the aggressive Eucalyptus foliar pathogen Teratosphaeria destructans.</title>
        <authorList>
            <person name="Havenga M."/>
            <person name="Wingfield B.D."/>
            <person name="Wingfield M.J."/>
            <person name="Dreyer L.L."/>
            <person name="Roets F."/>
            <person name="Aylward J."/>
        </authorList>
    </citation>
    <scope>NUCLEOTIDE SEQUENCE [LARGE SCALE GENOMIC DNA]</scope>
    <source>
        <strain evidence="3">CMW44962</strain>
    </source>
</reference>
<keyword evidence="4" id="KW-1185">Reference proteome</keyword>
<dbReference type="EMBL" id="RIBY02001904">
    <property type="protein sequence ID" value="KAH9827171.1"/>
    <property type="molecule type" value="Genomic_DNA"/>
</dbReference>
<feature type="region of interest" description="Disordered" evidence="2">
    <location>
        <begin position="90"/>
        <end position="186"/>
    </location>
</feature>
<sequence length="350" mass="37897">MDSPTIINTDATAQAKQTEMQMQATSGSMRPPQQRCVLGDMSPNVKLAHVDLLKANKPMQSSPLKRSFTADAEDTAGLQYFKRRKLSAEKPLSQVIAEESQSQSQSQEPSQTRSVFGNTRAGGDDGMSEKPLLPTPPPKELSNAVPAIQETQPSPTEPNTPSSPRSTTSEVQGSSADRQSFSSLINYDPSSQASAVLRQSASRAEILGLRLKIAMYRVKTDQVGVPLDRLKIDSPGPKTTSEAVEEAVAQLRQEAQEYLARQQARRQQEHLAVPKAHPGPGLRPTVYEIYEPSMPSSPPMNRSLEKPSAGELDGATPQRATMNRSEEAELTSSVVKGRVAEGLLGLRDAV</sequence>
<feature type="compositionally biased region" description="Low complexity" evidence="2">
    <location>
        <begin position="98"/>
        <end position="111"/>
    </location>
</feature>
<gene>
    <name evidence="3" type="ORF">Tdes44962_MAKER09815</name>
</gene>
<feature type="compositionally biased region" description="Polar residues" evidence="2">
    <location>
        <begin position="1"/>
        <end position="28"/>
    </location>
</feature>
<dbReference type="AlphaFoldDB" id="A0A9W7SRA9"/>
<name>A0A9W7SRA9_9PEZI</name>
<dbReference type="OrthoDB" id="5345625at2759"/>
<feature type="compositionally biased region" description="Low complexity" evidence="2">
    <location>
        <begin position="150"/>
        <end position="170"/>
    </location>
</feature>
<comment type="caution">
    <text evidence="3">The sequence shown here is derived from an EMBL/GenBank/DDBJ whole genome shotgun (WGS) entry which is preliminary data.</text>
</comment>
<evidence type="ECO:0000256" key="2">
    <source>
        <dbReference type="SAM" id="MobiDB-lite"/>
    </source>
</evidence>
<feature type="region of interest" description="Disordered" evidence="2">
    <location>
        <begin position="1"/>
        <end position="34"/>
    </location>
</feature>
<organism evidence="3 4">
    <name type="scientific">Teratosphaeria destructans</name>
    <dbReference type="NCBI Taxonomy" id="418781"/>
    <lineage>
        <taxon>Eukaryota</taxon>
        <taxon>Fungi</taxon>
        <taxon>Dikarya</taxon>
        <taxon>Ascomycota</taxon>
        <taxon>Pezizomycotina</taxon>
        <taxon>Dothideomycetes</taxon>
        <taxon>Dothideomycetidae</taxon>
        <taxon>Mycosphaerellales</taxon>
        <taxon>Teratosphaeriaceae</taxon>
        <taxon>Teratosphaeria</taxon>
    </lineage>
</organism>
<evidence type="ECO:0000313" key="4">
    <source>
        <dbReference type="Proteomes" id="UP001138500"/>
    </source>
</evidence>
<feature type="region of interest" description="Disordered" evidence="2">
    <location>
        <begin position="293"/>
        <end position="333"/>
    </location>
</feature>
<dbReference type="Proteomes" id="UP001138500">
    <property type="component" value="Unassembled WGS sequence"/>
</dbReference>
<keyword evidence="1" id="KW-0175">Coiled coil</keyword>